<keyword evidence="4" id="KW-1185">Reference proteome</keyword>
<dbReference type="GO" id="GO:0003677">
    <property type="term" value="F:DNA binding"/>
    <property type="evidence" value="ECO:0007669"/>
    <property type="project" value="UniProtKB-KW"/>
</dbReference>
<dbReference type="SUPFAM" id="SSF50249">
    <property type="entry name" value="Nucleic acid-binding proteins"/>
    <property type="match status" value="1"/>
</dbReference>
<dbReference type="PROSITE" id="PS51857">
    <property type="entry name" value="CSD_2"/>
    <property type="match status" value="1"/>
</dbReference>
<proteinExistence type="predicted"/>
<feature type="compositionally biased region" description="Basic and acidic residues" evidence="1">
    <location>
        <begin position="23"/>
        <end position="40"/>
    </location>
</feature>
<dbReference type="PRINTS" id="PR00050">
    <property type="entry name" value="COLDSHOCK"/>
</dbReference>
<dbReference type="STRING" id="1465490.SAMN05444277_105225"/>
<accession>A0A1I5VWF7</accession>
<feature type="compositionally biased region" description="Basic residues" evidence="1">
    <location>
        <begin position="13"/>
        <end position="22"/>
    </location>
</feature>
<reference evidence="3 4" key="1">
    <citation type="submission" date="2016-10" db="EMBL/GenBank/DDBJ databases">
        <authorList>
            <person name="de Groot N.N."/>
        </authorList>
    </citation>
    <scope>NUCLEOTIDE SEQUENCE [LARGE SCALE GENOMIC DNA]</scope>
    <source>
        <strain evidence="3 4">DSM 28286</strain>
    </source>
</reference>
<gene>
    <name evidence="3" type="ORF">SAMN05444277_105225</name>
</gene>
<dbReference type="GO" id="GO:0005829">
    <property type="term" value="C:cytosol"/>
    <property type="evidence" value="ECO:0007669"/>
    <property type="project" value="UniProtKB-ARBA"/>
</dbReference>
<feature type="region of interest" description="Disordered" evidence="1">
    <location>
        <begin position="1"/>
        <end position="80"/>
    </location>
</feature>
<dbReference type="EMBL" id="FOXQ01000005">
    <property type="protein sequence ID" value="SFQ11743.1"/>
    <property type="molecule type" value="Genomic_DNA"/>
</dbReference>
<protein>
    <submittedName>
        <fullName evidence="3">Cold-shock DNA-binding protein family</fullName>
    </submittedName>
</protein>
<dbReference type="Proteomes" id="UP000199031">
    <property type="component" value="Unassembled WGS sequence"/>
</dbReference>
<evidence type="ECO:0000259" key="2">
    <source>
        <dbReference type="PROSITE" id="PS51857"/>
    </source>
</evidence>
<dbReference type="InterPro" id="IPR011129">
    <property type="entry name" value="CSD"/>
</dbReference>
<dbReference type="SMART" id="SM00357">
    <property type="entry name" value="CSP"/>
    <property type="match status" value="1"/>
</dbReference>
<feature type="domain" description="CSD" evidence="2">
    <location>
        <begin position="85"/>
        <end position="146"/>
    </location>
</feature>
<evidence type="ECO:0000256" key="1">
    <source>
        <dbReference type="SAM" id="MobiDB-lite"/>
    </source>
</evidence>
<dbReference type="OrthoDB" id="1493235at2"/>
<dbReference type="CDD" id="cd04458">
    <property type="entry name" value="CSP_CDS"/>
    <property type="match status" value="1"/>
</dbReference>
<evidence type="ECO:0000313" key="3">
    <source>
        <dbReference type="EMBL" id="SFQ11743.1"/>
    </source>
</evidence>
<dbReference type="InterPro" id="IPR012340">
    <property type="entry name" value="NA-bd_OB-fold"/>
</dbReference>
<name>A0A1I5VWF7_9BACT</name>
<keyword evidence="3" id="KW-0238">DNA-binding</keyword>
<dbReference type="RefSeq" id="WP_090658079.1">
    <property type="nucleotide sequence ID" value="NZ_FOXQ01000005.1"/>
</dbReference>
<sequence length="148" mass="17089">MSKSKETFNKKEKEKKRLKKKQEKMEKMQERKANAEKGKSLDAMMAYVDENGNLSSTPPDPKKRKVFNHEDMNTGVPVRVEEDTERQGVVDFFNDAKGFGFIKDAVTRQSVFVHINQLSEPIKENDRVSFQMERGPKGMNAVQVKKLH</sequence>
<organism evidence="3 4">
    <name type="scientific">Parafilimonas terrae</name>
    <dbReference type="NCBI Taxonomy" id="1465490"/>
    <lineage>
        <taxon>Bacteria</taxon>
        <taxon>Pseudomonadati</taxon>
        <taxon>Bacteroidota</taxon>
        <taxon>Chitinophagia</taxon>
        <taxon>Chitinophagales</taxon>
        <taxon>Chitinophagaceae</taxon>
        <taxon>Parafilimonas</taxon>
    </lineage>
</organism>
<evidence type="ECO:0000313" key="4">
    <source>
        <dbReference type="Proteomes" id="UP000199031"/>
    </source>
</evidence>
<dbReference type="Pfam" id="PF00313">
    <property type="entry name" value="CSD"/>
    <property type="match status" value="1"/>
</dbReference>
<dbReference type="AlphaFoldDB" id="A0A1I5VWF7"/>
<dbReference type="Gene3D" id="2.40.50.140">
    <property type="entry name" value="Nucleic acid-binding proteins"/>
    <property type="match status" value="1"/>
</dbReference>
<dbReference type="InterPro" id="IPR002059">
    <property type="entry name" value="CSP_DNA-bd"/>
</dbReference>
<feature type="compositionally biased region" description="Basic and acidic residues" evidence="1">
    <location>
        <begin position="1"/>
        <end position="12"/>
    </location>
</feature>